<evidence type="ECO:0000313" key="2">
    <source>
        <dbReference type="EMBL" id="RSK81646.1"/>
    </source>
</evidence>
<dbReference type="EMBL" id="CABPSX010000001">
    <property type="protein sequence ID" value="VVG69721.1"/>
    <property type="molecule type" value="Genomic_DNA"/>
</dbReference>
<proteinExistence type="predicted"/>
<dbReference type="RefSeq" id="WP_042114172.1">
    <property type="nucleotide sequence ID" value="NZ_CABPSX010000001.1"/>
</dbReference>
<dbReference type="Proteomes" id="UP000270216">
    <property type="component" value="Unassembled WGS sequence"/>
</dbReference>
<dbReference type="OrthoDB" id="5296629at2"/>
<reference evidence="2 4" key="1">
    <citation type="submission" date="2018-12" db="EMBL/GenBank/DDBJ databases">
        <title>Whole genome sequence of a Pandoraea apista isolate from a patient with cystic fibrosis.</title>
        <authorList>
            <person name="Kenna D.T."/>
            <person name="Turton J.F."/>
        </authorList>
    </citation>
    <scope>NUCLEOTIDE SEQUENCE [LARGE SCALE GENOMIC DNA]</scope>
    <source>
        <strain evidence="2 4">Pa13324</strain>
    </source>
</reference>
<evidence type="ECO:0000313" key="4">
    <source>
        <dbReference type="Proteomes" id="UP000270216"/>
    </source>
</evidence>
<name>A0A0B5F5J2_9BURK</name>
<dbReference type="InterPro" id="IPR014991">
    <property type="entry name" value="DUF1840"/>
</dbReference>
<feature type="compositionally biased region" description="Basic and acidic residues" evidence="1">
    <location>
        <begin position="58"/>
        <end position="78"/>
    </location>
</feature>
<evidence type="ECO:0000313" key="5">
    <source>
        <dbReference type="Proteomes" id="UP000364291"/>
    </source>
</evidence>
<organism evidence="3 5">
    <name type="scientific">Pandoraea apista</name>
    <dbReference type="NCBI Taxonomy" id="93218"/>
    <lineage>
        <taxon>Bacteria</taxon>
        <taxon>Pseudomonadati</taxon>
        <taxon>Pseudomonadota</taxon>
        <taxon>Betaproteobacteria</taxon>
        <taxon>Burkholderiales</taxon>
        <taxon>Burkholderiaceae</taxon>
        <taxon>Pandoraea</taxon>
    </lineage>
</organism>
<accession>A0A0B5F5J2</accession>
<feature type="region of interest" description="Disordered" evidence="1">
    <location>
        <begin position="57"/>
        <end position="78"/>
    </location>
</feature>
<evidence type="ECO:0000313" key="3">
    <source>
        <dbReference type="EMBL" id="VVG69721.1"/>
    </source>
</evidence>
<keyword evidence="4" id="KW-1185">Reference proteome</keyword>
<reference evidence="3 5" key="2">
    <citation type="submission" date="2019-08" db="EMBL/GenBank/DDBJ databases">
        <authorList>
            <person name="Peeters C."/>
        </authorList>
    </citation>
    <scope>NUCLEOTIDE SEQUENCE [LARGE SCALE GENOMIC DNA]</scope>
    <source>
        <strain evidence="3 5">LMG 18089</strain>
    </source>
</reference>
<dbReference type="GeneID" id="47016664"/>
<gene>
    <name evidence="2" type="ORF">EJE83_11125</name>
    <name evidence="3" type="ORF">PAP18089_00678</name>
</gene>
<dbReference type="Pfam" id="PF08895">
    <property type="entry name" value="DUF1840"/>
    <property type="match status" value="1"/>
</dbReference>
<dbReference type="KEGG" id="papi:SG18_10995"/>
<dbReference type="STRING" id="93218.XM39_11195"/>
<evidence type="ECO:0000256" key="1">
    <source>
        <dbReference type="SAM" id="MobiDB-lite"/>
    </source>
</evidence>
<protein>
    <submittedName>
        <fullName evidence="2">DUF1840 domain-containing protein</fullName>
    </submittedName>
</protein>
<sequence length="108" mass="12082">MLVTFKSHASPTITMLENLAQFLLGLVGKKLGERGAIGEDEMGEAIAKLEAAIAEDNAAAKKESEGKKSDERDEHDRLRLAQRAYPLLDMLRESRKENVAVMWEVDKR</sequence>
<dbReference type="AlphaFoldDB" id="A0A0B5F5J2"/>
<dbReference type="EMBL" id="RWHX01000016">
    <property type="protein sequence ID" value="RSK81646.1"/>
    <property type="molecule type" value="Genomic_DNA"/>
</dbReference>
<dbReference type="Proteomes" id="UP000364291">
    <property type="component" value="Unassembled WGS sequence"/>
</dbReference>